<dbReference type="OrthoDB" id="3800936at2759"/>
<protein>
    <recommendedName>
        <fullName evidence="3">RRM domain-containing protein</fullName>
    </recommendedName>
</protein>
<dbReference type="Gene3D" id="3.30.70.330">
    <property type="match status" value="3"/>
</dbReference>
<keyword evidence="5" id="KW-1185">Reference proteome</keyword>
<keyword evidence="1 2" id="KW-0694">RNA-binding</keyword>
<evidence type="ECO:0000256" key="2">
    <source>
        <dbReference type="PROSITE-ProRule" id="PRU00176"/>
    </source>
</evidence>
<evidence type="ECO:0000313" key="4">
    <source>
        <dbReference type="EMBL" id="KAB0792533.1"/>
    </source>
</evidence>
<dbReference type="EMBL" id="VVIM01000010">
    <property type="protein sequence ID" value="KAB0792533.1"/>
    <property type="molecule type" value="Genomic_DNA"/>
</dbReference>
<evidence type="ECO:0000313" key="5">
    <source>
        <dbReference type="Proteomes" id="UP000327044"/>
    </source>
</evidence>
<comment type="caution">
    <text evidence="4">The sequence shown here is derived from an EMBL/GenBank/DDBJ whole genome shotgun (WGS) entry which is preliminary data.</text>
</comment>
<organism evidence="4 5">
    <name type="scientific">Photinus pyralis</name>
    <name type="common">Common eastern firefly</name>
    <name type="synonym">Lampyris pyralis</name>
    <dbReference type="NCBI Taxonomy" id="7054"/>
    <lineage>
        <taxon>Eukaryota</taxon>
        <taxon>Metazoa</taxon>
        <taxon>Ecdysozoa</taxon>
        <taxon>Arthropoda</taxon>
        <taxon>Hexapoda</taxon>
        <taxon>Insecta</taxon>
        <taxon>Pterygota</taxon>
        <taxon>Neoptera</taxon>
        <taxon>Endopterygota</taxon>
        <taxon>Coleoptera</taxon>
        <taxon>Polyphaga</taxon>
        <taxon>Elateriformia</taxon>
        <taxon>Elateroidea</taxon>
        <taxon>Lampyridae</taxon>
        <taxon>Lampyrinae</taxon>
        <taxon>Photinus</taxon>
    </lineage>
</organism>
<accession>A0A5N4A5D6</accession>
<feature type="domain" description="RRM" evidence="3">
    <location>
        <begin position="56"/>
        <end position="134"/>
    </location>
</feature>
<dbReference type="SMART" id="SM00360">
    <property type="entry name" value="RRM"/>
    <property type="match status" value="3"/>
</dbReference>
<dbReference type="InterPro" id="IPR012677">
    <property type="entry name" value="Nucleotide-bd_a/b_plait_sf"/>
</dbReference>
<name>A0A5N4A5D6_PHOPY</name>
<dbReference type="AlphaFoldDB" id="A0A5N4A5D6"/>
<dbReference type="InterPro" id="IPR000504">
    <property type="entry name" value="RRM_dom"/>
</dbReference>
<dbReference type="Pfam" id="PF00076">
    <property type="entry name" value="RRM_1"/>
    <property type="match status" value="3"/>
</dbReference>
<gene>
    <name evidence="4" type="ORF">PPYR_14492</name>
</gene>
<dbReference type="Proteomes" id="UP000327044">
    <property type="component" value="Unassembled WGS sequence"/>
</dbReference>
<evidence type="ECO:0000256" key="1">
    <source>
        <dbReference type="ARBA" id="ARBA00022884"/>
    </source>
</evidence>
<dbReference type="InterPro" id="IPR035979">
    <property type="entry name" value="RBD_domain_sf"/>
</dbReference>
<dbReference type="CDD" id="cd12249">
    <property type="entry name" value="RRM1_hnRNPR_like"/>
    <property type="match status" value="1"/>
</dbReference>
<dbReference type="PROSITE" id="PS50102">
    <property type="entry name" value="RRM"/>
    <property type="match status" value="3"/>
</dbReference>
<dbReference type="InParanoid" id="A0A5N4A5D6"/>
<reference evidence="4 5" key="1">
    <citation type="journal article" date="2018" name="Elife">
        <title>Firefly genomes illuminate parallel origins of bioluminescence in beetles.</title>
        <authorList>
            <person name="Fallon T.R."/>
            <person name="Lower S.E."/>
            <person name="Chang C.H."/>
            <person name="Bessho-Uehara M."/>
            <person name="Martin G.J."/>
            <person name="Bewick A.J."/>
            <person name="Behringer M."/>
            <person name="Debat H.J."/>
            <person name="Wong I."/>
            <person name="Day J.C."/>
            <person name="Suvorov A."/>
            <person name="Silva C.J."/>
            <person name="Stanger-Hall K.F."/>
            <person name="Hall D.W."/>
            <person name="Schmitz R.J."/>
            <person name="Nelson D.R."/>
            <person name="Lewis S.M."/>
            <person name="Shigenobu S."/>
            <person name="Bybee S.M."/>
            <person name="Larracuente A.M."/>
            <person name="Oba Y."/>
            <person name="Weng J.K."/>
        </authorList>
    </citation>
    <scope>NUCLEOTIDE SEQUENCE [LARGE SCALE GENOMIC DNA]</scope>
    <source>
        <strain evidence="4">1611_PpyrPB1</strain>
        <tissue evidence="4">Whole body</tissue>
    </source>
</reference>
<sequence length="385" mass="44079">MLTLPQLQRSKATPETIRYRNLLNFIEMNDLETVQFNGQRVTTPRKMKMSAPERGSEIFVGKIPRNIFEDELVPLFGRVGVITKFRLMLDFCGLNRGYAFVTYANAAYADRAVAMLDRYEIRCNRFIGVYKSIDNCRLFMGGVPVDKTKEEIYNVLKEYVDGITKVIMYPAQVLGDVNRGYIFIEFVDHKAAAMARRQLGYGFALWNKDIAIDWADPIPEVSSEIMSQVTKLYIRNLPLQYNESIIRALLRKIIDDAAITKIHQIKDYAFIHFFNRESAEFAMTMLKNTAILGEEVEVDWARPAKYSKFQRMNAPAQNFCTSVPPRMRKIVQERKLSLSRETAALRSPSGTDSPGENSSLCDGTFQLWNTEPLIDTALLSMHISD</sequence>
<dbReference type="PANTHER" id="PTHR21245">
    <property type="entry name" value="HETEROGENEOUS NUCLEAR RIBONUCLEOPROTEIN"/>
    <property type="match status" value="1"/>
</dbReference>
<feature type="domain" description="RRM" evidence="3">
    <location>
        <begin position="230"/>
        <end position="303"/>
    </location>
</feature>
<dbReference type="FunFam" id="3.30.70.330:FF:000022">
    <property type="entry name" value="APOBEC1 complementation factor isoform X1"/>
    <property type="match status" value="1"/>
</dbReference>
<dbReference type="GO" id="GO:0003723">
    <property type="term" value="F:RNA binding"/>
    <property type="evidence" value="ECO:0007669"/>
    <property type="project" value="UniProtKB-UniRule"/>
</dbReference>
<dbReference type="SUPFAM" id="SSF54928">
    <property type="entry name" value="RNA-binding domain, RBD"/>
    <property type="match status" value="2"/>
</dbReference>
<feature type="domain" description="RRM" evidence="3">
    <location>
        <begin position="136"/>
        <end position="217"/>
    </location>
</feature>
<evidence type="ECO:0000259" key="3">
    <source>
        <dbReference type="PROSITE" id="PS50102"/>
    </source>
</evidence>
<proteinExistence type="predicted"/>